<evidence type="ECO:0000313" key="2">
    <source>
        <dbReference type="WBParaSite" id="SVE_0806500.1"/>
    </source>
</evidence>
<sequence>MPCNWFESSCELKIPYNGNLLKKESLRKFDLFEKDGSHLFMKKVTMDIFTRNSMLEHEYISTDTNTPIFLQITKHLHNHWFLNPENVWDREKFRFTFSGTGEFTSLKQEFYVELAEKNLITI</sequence>
<dbReference type="AlphaFoldDB" id="A0A0K0FGR0"/>
<evidence type="ECO:0000313" key="1">
    <source>
        <dbReference type="Proteomes" id="UP000035680"/>
    </source>
</evidence>
<organism evidence="1 2">
    <name type="scientific">Strongyloides venezuelensis</name>
    <name type="common">Threadworm</name>
    <dbReference type="NCBI Taxonomy" id="75913"/>
    <lineage>
        <taxon>Eukaryota</taxon>
        <taxon>Metazoa</taxon>
        <taxon>Ecdysozoa</taxon>
        <taxon>Nematoda</taxon>
        <taxon>Chromadorea</taxon>
        <taxon>Rhabditida</taxon>
        <taxon>Tylenchina</taxon>
        <taxon>Panagrolaimomorpha</taxon>
        <taxon>Strongyloidoidea</taxon>
        <taxon>Strongyloididae</taxon>
        <taxon>Strongyloides</taxon>
    </lineage>
</organism>
<dbReference type="WBParaSite" id="SVE_0806500.1">
    <property type="protein sequence ID" value="SVE_0806500.1"/>
    <property type="gene ID" value="SVE_0806500"/>
</dbReference>
<dbReference type="Proteomes" id="UP000035680">
    <property type="component" value="Unassembled WGS sequence"/>
</dbReference>
<name>A0A0K0FGR0_STRVS</name>
<reference evidence="1" key="1">
    <citation type="submission" date="2014-07" db="EMBL/GenBank/DDBJ databases">
        <authorList>
            <person name="Martin A.A"/>
            <person name="De Silva N."/>
        </authorList>
    </citation>
    <scope>NUCLEOTIDE SEQUENCE</scope>
</reference>
<protein>
    <submittedName>
        <fullName evidence="2">Uncharacterized protein</fullName>
    </submittedName>
</protein>
<reference evidence="2" key="2">
    <citation type="submission" date="2015-08" db="UniProtKB">
        <authorList>
            <consortium name="WormBaseParasite"/>
        </authorList>
    </citation>
    <scope>IDENTIFICATION</scope>
</reference>
<accession>A0A0K0FGR0</accession>
<keyword evidence="1" id="KW-1185">Reference proteome</keyword>
<proteinExistence type="predicted"/>